<proteinExistence type="predicted"/>
<sequence>EGQSITKIETFLEQIEDSKVLS</sequence>
<evidence type="ECO:0000313" key="1">
    <source>
        <dbReference type="EMBL" id="VAV84897.1"/>
    </source>
</evidence>
<protein>
    <submittedName>
        <fullName evidence="1">Uncharacterized protein</fullName>
    </submittedName>
</protein>
<dbReference type="AlphaFoldDB" id="A0A3B0QZI8"/>
<organism evidence="1">
    <name type="scientific">hydrothermal vent metagenome</name>
    <dbReference type="NCBI Taxonomy" id="652676"/>
    <lineage>
        <taxon>unclassified sequences</taxon>
        <taxon>metagenomes</taxon>
        <taxon>ecological metagenomes</taxon>
    </lineage>
</organism>
<gene>
    <name evidence="1" type="ORF">MNBD_BACTEROID02-1996</name>
</gene>
<accession>A0A3B0QZI8</accession>
<name>A0A3B0QZI8_9ZZZZ</name>
<dbReference type="EMBL" id="UOEB01000189">
    <property type="protein sequence ID" value="VAV84897.1"/>
    <property type="molecule type" value="Genomic_DNA"/>
</dbReference>
<reference evidence="1" key="1">
    <citation type="submission" date="2018-06" db="EMBL/GenBank/DDBJ databases">
        <authorList>
            <person name="Zhirakovskaya E."/>
        </authorList>
    </citation>
    <scope>NUCLEOTIDE SEQUENCE</scope>
</reference>
<feature type="non-terminal residue" evidence="1">
    <location>
        <position position="1"/>
    </location>
</feature>